<reference evidence="1 2" key="1">
    <citation type="submission" date="2019-12" db="EMBL/GenBank/DDBJ databases">
        <title>complete genome sequences of Pseudomonas putida str. WP8-W18-CRE-01 isolated from wastewater treatment plant effluent.</title>
        <authorList>
            <person name="Sekizuka T."/>
            <person name="Itokawa K."/>
            <person name="Yatsu K."/>
            <person name="Inamine Y."/>
            <person name="Kuroda M."/>
        </authorList>
    </citation>
    <scope>NUCLEOTIDE SEQUENCE [LARGE SCALE GENOMIC DNA]</scope>
    <source>
        <strain evidence="1 2">WP8-W18-CRE-01</strain>
    </source>
</reference>
<proteinExistence type="predicted"/>
<sequence length="1106" mass="125634">MSINVAAINPFKAWLSELQLHRELVKGPNGRPLYSYQLTEGEYAALRDLLRQHLKRCDNPTHFQHLGACFCLFVSEQYRRNYNRSWSWAGAETELGVVLSPHEHATLTQKGLDYWKRPVRRRENGRDWLGTLFAEGGLPWPLVQDDRHGFGRAVKRGIKHFFRTEGNRRTTSDLMADFEEDLPLTFRTLETRQLLAGIVDQLMYLAEHYPLKDQEDPASYLDEIAPEWSEEFPIPLDETNARRLINDWLRDAGQKRQERKDALEKEREFTCEHVLQGVLPTWAIRTELILPKHASFVIDLTQLCSTRLDIAYYEGEHILARGGAVYGQLNGDKLEVRFSNTQVTLERRHISEPVTLRLLDNGRVVHRFQFEGSVLDFQYTPLVFERRAERWQLAGTSSCSLSGDTALIRLPSGSELNAEQGAVTDKGVDREAGHWIEVTTDVSLHCNDDVYRIELNQVHREALKPALIGNQAQFDSNPSIIFLGWPSLDLPEGFAYGRDELVELTNGQPIDALRRSGFYGLVRYSLRNKNGKTLLQRRFAVLPREFSLGLSPGIQGQPARIALKGGQQLDCRVVSDSLKLQPLPDTQANGYLIQHDSQRPPASFVLELGPKGHQQTIQLRLPYPYQGARLLDTDLQPASSCEISLRELLGHRIALASGLLQGQSFFLVLELVSESALRPQRVYEIRVGQNPVQLSLYSYQNDIIQMLGAVDDQDAFVKLHVETEQRLLTLNIRRYNGRLAWQGPDVFAICDISTPNVLNGAQVEAMLMSDPKQAPFVLAERTSQDVGTGLFEIPNALQRRGPWLIYPAQDSSIQFRPTLYVSNSQGIDMTGEVCSLHHATEAFHPERNPEVINQQIAAMSEDFGHSGWQYLADLKQHFAHLPLSSFESWKALSRHPRAMALAVLRLEMDETFCSRVRDELAVIWEATPLRLWAEVYQYFMRSLHELGLPQVLIRNLEENRASVLRAVVSGFDHVDDYLHTGKCGSLTKVPPEAALPIWCGQLRQVHDSNRRWPTELSSELGTWVSRQELPAQLKTLSPVGYANAVIYLPIFMAFVTAERARLKDLGVPLPYLKFAVRLLADFDRQNWFGPVHALMVSYLLATQSEA</sequence>
<name>A0A6S5TZ10_PSEPU</name>
<dbReference type="Proteomes" id="UP000515680">
    <property type="component" value="Chromosome"/>
</dbReference>
<organism evidence="1 2">
    <name type="scientific">Pseudomonas putida</name>
    <name type="common">Arthrobacter siderocapsulatus</name>
    <dbReference type="NCBI Taxonomy" id="303"/>
    <lineage>
        <taxon>Bacteria</taxon>
        <taxon>Pseudomonadati</taxon>
        <taxon>Pseudomonadota</taxon>
        <taxon>Gammaproteobacteria</taxon>
        <taxon>Pseudomonadales</taxon>
        <taxon>Pseudomonadaceae</taxon>
        <taxon>Pseudomonas</taxon>
    </lineage>
</organism>
<protein>
    <submittedName>
        <fullName evidence="1">Uncharacterized protein</fullName>
    </submittedName>
</protein>
<evidence type="ECO:0000313" key="2">
    <source>
        <dbReference type="Proteomes" id="UP000515680"/>
    </source>
</evidence>
<dbReference type="EMBL" id="AP022227">
    <property type="protein sequence ID" value="BBT39699.1"/>
    <property type="molecule type" value="Genomic_DNA"/>
</dbReference>
<gene>
    <name evidence="1" type="ORF">WP8W18C01_20400</name>
</gene>
<dbReference type="NCBIfam" id="NF038336">
    <property type="entry name" value="YjiT_fam"/>
    <property type="match status" value="1"/>
</dbReference>
<accession>A0A6S5TZ10</accession>
<dbReference type="RefSeq" id="WP_182818595.1">
    <property type="nucleotide sequence ID" value="NZ_AP022227.1"/>
</dbReference>
<evidence type="ECO:0000313" key="1">
    <source>
        <dbReference type="EMBL" id="BBT39699.1"/>
    </source>
</evidence>
<dbReference type="AlphaFoldDB" id="A0A6S5TZ10"/>
<dbReference type="InterPro" id="IPR047879">
    <property type="entry name" value="YjiT"/>
</dbReference>